<dbReference type="RefSeq" id="WP_251223367.1">
    <property type="nucleotide sequence ID" value="NZ_JAMBOL010000008.1"/>
</dbReference>
<evidence type="ECO:0000256" key="6">
    <source>
        <dbReference type="ARBA" id="ARBA00023125"/>
    </source>
</evidence>
<feature type="modified residue" description="4-aspartylphosphate" evidence="9">
    <location>
        <position position="54"/>
    </location>
</feature>
<keyword evidence="7" id="KW-0010">Activator</keyword>
<evidence type="ECO:0000256" key="4">
    <source>
        <dbReference type="ARBA" id="ARBA00023012"/>
    </source>
</evidence>
<keyword evidence="4" id="KW-0902">Two-component regulatory system</keyword>
<dbReference type="InterPro" id="IPR051271">
    <property type="entry name" value="2C-system_Tx_regulators"/>
</dbReference>
<evidence type="ECO:0000259" key="10">
    <source>
        <dbReference type="PROSITE" id="PS50110"/>
    </source>
</evidence>
<dbReference type="PIRSF" id="PIRSF006171">
    <property type="entry name" value="RR_citrat_malat"/>
    <property type="match status" value="1"/>
</dbReference>
<dbReference type="EMBL" id="JAMBOL010000008">
    <property type="protein sequence ID" value="MCM3714596.1"/>
    <property type="molecule type" value="Genomic_DNA"/>
</dbReference>
<keyword evidence="3 9" id="KW-0597">Phosphoprotein</keyword>
<dbReference type="GO" id="GO:0005737">
    <property type="term" value="C:cytoplasm"/>
    <property type="evidence" value="ECO:0007669"/>
    <property type="project" value="UniProtKB-SubCell"/>
</dbReference>
<evidence type="ECO:0000256" key="7">
    <source>
        <dbReference type="ARBA" id="ARBA00023159"/>
    </source>
</evidence>
<dbReference type="Gene3D" id="1.10.10.10">
    <property type="entry name" value="Winged helix-like DNA-binding domain superfamily/Winged helix DNA-binding domain"/>
    <property type="match status" value="1"/>
</dbReference>
<keyword evidence="12" id="KW-1185">Reference proteome</keyword>
<dbReference type="CDD" id="cd19925">
    <property type="entry name" value="REC_citrate_TCS"/>
    <property type="match status" value="1"/>
</dbReference>
<dbReference type="Gene3D" id="3.40.50.2300">
    <property type="match status" value="1"/>
</dbReference>
<dbReference type="InterPro" id="IPR036388">
    <property type="entry name" value="WH-like_DNA-bd_sf"/>
</dbReference>
<accession>A0A9X2DP99</accession>
<sequence>MIKIVAVEDDPLVAKFHRKYVEKVEGFSWLGSASTIEEGEQLVKKPEVDLVLLDIYIHDQNGLDLLKKIRAQNVNVDVILITSANDQQSVQTGYRYGVVDYLIKPFTFERFQEALLHYKDEMAVSSAHFRQEEVDRFFYPRQPGQPKSSYVLPKGITKETCIRILQAMAAQEGWKSATELSDMIGVSHVSLRKYLRYFEQQNWIQKDVVYHSFGRPLQQYRLAESGKKVLEQSDFI</sequence>
<dbReference type="InterPro" id="IPR001789">
    <property type="entry name" value="Sig_transdc_resp-reg_receiver"/>
</dbReference>
<evidence type="ECO:0000256" key="1">
    <source>
        <dbReference type="ARBA" id="ARBA00004496"/>
    </source>
</evidence>
<feature type="domain" description="Response regulatory" evidence="10">
    <location>
        <begin position="3"/>
        <end position="119"/>
    </location>
</feature>
<dbReference type="SMART" id="SM00448">
    <property type="entry name" value="REC"/>
    <property type="match status" value="1"/>
</dbReference>
<gene>
    <name evidence="11" type="ORF">M3202_10895</name>
</gene>
<evidence type="ECO:0000313" key="11">
    <source>
        <dbReference type="EMBL" id="MCM3714596.1"/>
    </source>
</evidence>
<keyword evidence="6" id="KW-0238">DNA-binding</keyword>
<evidence type="ECO:0000256" key="9">
    <source>
        <dbReference type="PROSITE-ProRule" id="PRU00169"/>
    </source>
</evidence>
<dbReference type="PANTHER" id="PTHR45526">
    <property type="entry name" value="TRANSCRIPTIONAL REGULATORY PROTEIN DPIA"/>
    <property type="match status" value="1"/>
</dbReference>
<dbReference type="Proteomes" id="UP001139179">
    <property type="component" value="Unassembled WGS sequence"/>
</dbReference>
<dbReference type="SUPFAM" id="SSF46785">
    <property type="entry name" value="Winged helix' DNA-binding domain"/>
    <property type="match status" value="1"/>
</dbReference>
<reference evidence="11" key="1">
    <citation type="submission" date="2022-05" db="EMBL/GenBank/DDBJ databases">
        <title>Comparative Genomics of Spacecraft Associated Microbes.</title>
        <authorList>
            <person name="Tran M.T."/>
            <person name="Wright A."/>
            <person name="Seuylemezian A."/>
            <person name="Eisen J."/>
            <person name="Coil D."/>
        </authorList>
    </citation>
    <scope>NUCLEOTIDE SEQUENCE</scope>
    <source>
        <strain evidence="11">214.1.1</strain>
    </source>
</reference>
<keyword evidence="2" id="KW-0963">Cytoplasm</keyword>
<dbReference type="InterPro" id="IPR036390">
    <property type="entry name" value="WH_DNA-bd_sf"/>
</dbReference>
<dbReference type="SUPFAM" id="SSF52172">
    <property type="entry name" value="CheY-like"/>
    <property type="match status" value="1"/>
</dbReference>
<comment type="caution">
    <text evidence="11">The sequence shown here is derived from an EMBL/GenBank/DDBJ whole genome shotgun (WGS) entry which is preliminary data.</text>
</comment>
<protein>
    <submittedName>
        <fullName evidence="11">Response regulator</fullName>
    </submittedName>
</protein>
<evidence type="ECO:0000256" key="2">
    <source>
        <dbReference type="ARBA" id="ARBA00022490"/>
    </source>
</evidence>
<evidence type="ECO:0000256" key="3">
    <source>
        <dbReference type="ARBA" id="ARBA00022553"/>
    </source>
</evidence>
<evidence type="ECO:0000256" key="5">
    <source>
        <dbReference type="ARBA" id="ARBA00023015"/>
    </source>
</evidence>
<proteinExistence type="predicted"/>
<dbReference type="PROSITE" id="PS50110">
    <property type="entry name" value="RESPONSE_REGULATORY"/>
    <property type="match status" value="1"/>
</dbReference>
<dbReference type="GO" id="GO:0000156">
    <property type="term" value="F:phosphorelay response regulator activity"/>
    <property type="evidence" value="ECO:0007669"/>
    <property type="project" value="TreeGrafter"/>
</dbReference>
<evidence type="ECO:0000256" key="8">
    <source>
        <dbReference type="ARBA" id="ARBA00023163"/>
    </source>
</evidence>
<organism evidence="11 12">
    <name type="scientific">Halalkalibacter oceani</name>
    <dbReference type="NCBI Taxonomy" id="1653776"/>
    <lineage>
        <taxon>Bacteria</taxon>
        <taxon>Bacillati</taxon>
        <taxon>Bacillota</taxon>
        <taxon>Bacilli</taxon>
        <taxon>Bacillales</taxon>
        <taxon>Bacillaceae</taxon>
        <taxon>Halalkalibacter</taxon>
    </lineage>
</organism>
<dbReference type="InterPro" id="IPR011006">
    <property type="entry name" value="CheY-like_superfamily"/>
</dbReference>
<dbReference type="AlphaFoldDB" id="A0A9X2DP99"/>
<dbReference type="InterPro" id="IPR024187">
    <property type="entry name" value="Sig_transdc_resp-reg_cit/mal"/>
</dbReference>
<comment type="subcellular location">
    <subcellularLocation>
        <location evidence="1">Cytoplasm</location>
    </subcellularLocation>
</comment>
<name>A0A9X2DP99_9BACI</name>
<dbReference type="GO" id="GO:0003700">
    <property type="term" value="F:DNA-binding transcription factor activity"/>
    <property type="evidence" value="ECO:0007669"/>
    <property type="project" value="InterPro"/>
</dbReference>
<keyword evidence="8" id="KW-0804">Transcription</keyword>
<dbReference type="PANTHER" id="PTHR45526:SF1">
    <property type="entry name" value="TRANSCRIPTIONAL REGULATORY PROTEIN DCUR-RELATED"/>
    <property type="match status" value="1"/>
</dbReference>
<keyword evidence="5" id="KW-0805">Transcription regulation</keyword>
<dbReference type="GO" id="GO:0003677">
    <property type="term" value="F:DNA binding"/>
    <property type="evidence" value="ECO:0007669"/>
    <property type="project" value="UniProtKB-KW"/>
</dbReference>
<dbReference type="Pfam" id="PF00072">
    <property type="entry name" value="Response_reg"/>
    <property type="match status" value="1"/>
</dbReference>
<evidence type="ECO:0000313" key="12">
    <source>
        <dbReference type="Proteomes" id="UP001139179"/>
    </source>
</evidence>